<evidence type="ECO:0000256" key="2">
    <source>
        <dbReference type="ARBA" id="ARBA00009784"/>
    </source>
</evidence>
<feature type="transmembrane region" description="Helical" evidence="7">
    <location>
        <begin position="74"/>
        <end position="91"/>
    </location>
</feature>
<evidence type="ECO:0000256" key="1">
    <source>
        <dbReference type="ARBA" id="ARBA00004651"/>
    </source>
</evidence>
<evidence type="ECO:0000256" key="4">
    <source>
        <dbReference type="ARBA" id="ARBA00022692"/>
    </source>
</evidence>
<keyword evidence="4 7" id="KW-0812">Transmembrane</keyword>
<proteinExistence type="inferred from homology"/>
<sequence>MNTTDIFAFFAALFSMMNPIGGVGIFASLTADRSEEESRKIAKTCAFASAITLLVVIWAGGGFLQLFGITVNEIRVAGGLIVLLIGLHMLFNKDDHRTSSAETTVHSSHDSIAVVPLAIPLLAGPGTMATVIVASQNHSGISSDFIMSVIVIIVSAITGVLFTYSRVVANSLGESGMAIVSRVMGMILMAMAVGMLAEGLRAMFPILR</sequence>
<dbReference type="Pfam" id="PF01914">
    <property type="entry name" value="MarC"/>
    <property type="match status" value="1"/>
</dbReference>
<evidence type="ECO:0000313" key="9">
    <source>
        <dbReference type="Proteomes" id="UP000294887"/>
    </source>
</evidence>
<organism evidence="8 9">
    <name type="scientific">Cocleimonas flava</name>
    <dbReference type="NCBI Taxonomy" id="634765"/>
    <lineage>
        <taxon>Bacteria</taxon>
        <taxon>Pseudomonadati</taxon>
        <taxon>Pseudomonadota</taxon>
        <taxon>Gammaproteobacteria</taxon>
        <taxon>Thiotrichales</taxon>
        <taxon>Thiotrichaceae</taxon>
        <taxon>Cocleimonas</taxon>
    </lineage>
</organism>
<keyword evidence="9" id="KW-1185">Reference proteome</keyword>
<name>A0A4R1F4D3_9GAMM</name>
<evidence type="ECO:0000313" key="8">
    <source>
        <dbReference type="EMBL" id="TCJ87424.1"/>
    </source>
</evidence>
<keyword evidence="6 7" id="KW-0472">Membrane</keyword>
<accession>A0A4R1F4D3</accession>
<comment type="caution">
    <text evidence="8">The sequence shown here is derived from an EMBL/GenBank/DDBJ whole genome shotgun (WGS) entry which is preliminary data.</text>
</comment>
<evidence type="ECO:0000256" key="6">
    <source>
        <dbReference type="ARBA" id="ARBA00023136"/>
    </source>
</evidence>
<feature type="transmembrane region" description="Helical" evidence="7">
    <location>
        <begin position="176"/>
        <end position="197"/>
    </location>
</feature>
<comment type="similarity">
    <text evidence="2 7">Belongs to the UPF0056 (MarC) family.</text>
</comment>
<comment type="subcellular location">
    <subcellularLocation>
        <location evidence="1 7">Cell membrane</location>
        <topology evidence="1 7">Multi-pass membrane protein</topology>
    </subcellularLocation>
</comment>
<dbReference type="PANTHER" id="PTHR33508:SF1">
    <property type="entry name" value="UPF0056 MEMBRANE PROTEIN YHCE"/>
    <property type="match status" value="1"/>
</dbReference>
<dbReference type="PANTHER" id="PTHR33508">
    <property type="entry name" value="UPF0056 MEMBRANE PROTEIN YHCE"/>
    <property type="match status" value="1"/>
</dbReference>
<reference evidence="8 9" key="1">
    <citation type="submission" date="2019-03" db="EMBL/GenBank/DDBJ databases">
        <title>Genomic Encyclopedia of Type Strains, Phase IV (KMG-IV): sequencing the most valuable type-strain genomes for metagenomic binning, comparative biology and taxonomic classification.</title>
        <authorList>
            <person name="Goeker M."/>
        </authorList>
    </citation>
    <scope>NUCLEOTIDE SEQUENCE [LARGE SCALE GENOMIC DNA]</scope>
    <source>
        <strain evidence="8 9">DSM 24830</strain>
    </source>
</reference>
<protein>
    <recommendedName>
        <fullName evidence="7">UPF0056 membrane protein</fullName>
    </recommendedName>
</protein>
<keyword evidence="5 7" id="KW-1133">Transmembrane helix</keyword>
<dbReference type="Proteomes" id="UP000294887">
    <property type="component" value="Unassembled WGS sequence"/>
</dbReference>
<dbReference type="EMBL" id="SMFQ01000003">
    <property type="protein sequence ID" value="TCJ87424.1"/>
    <property type="molecule type" value="Genomic_DNA"/>
</dbReference>
<evidence type="ECO:0000256" key="3">
    <source>
        <dbReference type="ARBA" id="ARBA00022475"/>
    </source>
</evidence>
<evidence type="ECO:0000256" key="5">
    <source>
        <dbReference type="ARBA" id="ARBA00022989"/>
    </source>
</evidence>
<dbReference type="GO" id="GO:0005886">
    <property type="term" value="C:plasma membrane"/>
    <property type="evidence" value="ECO:0007669"/>
    <property type="project" value="UniProtKB-SubCell"/>
</dbReference>
<feature type="transmembrane region" description="Helical" evidence="7">
    <location>
        <begin position="6"/>
        <end position="29"/>
    </location>
</feature>
<dbReference type="AlphaFoldDB" id="A0A4R1F4D3"/>
<keyword evidence="3" id="KW-1003">Cell membrane</keyword>
<gene>
    <name evidence="8" type="ORF">EV695_1934</name>
</gene>
<feature type="transmembrane region" description="Helical" evidence="7">
    <location>
        <begin position="145"/>
        <end position="164"/>
    </location>
</feature>
<dbReference type="OrthoDB" id="21094at2"/>
<evidence type="ECO:0000256" key="7">
    <source>
        <dbReference type="RuleBase" id="RU362048"/>
    </source>
</evidence>
<dbReference type="NCBIfam" id="TIGR00427">
    <property type="entry name" value="NAAT family transporter"/>
    <property type="match status" value="1"/>
</dbReference>
<dbReference type="RefSeq" id="WP_131905700.1">
    <property type="nucleotide sequence ID" value="NZ_BAAAFU010000004.1"/>
</dbReference>
<feature type="transmembrane region" description="Helical" evidence="7">
    <location>
        <begin position="41"/>
        <end position="68"/>
    </location>
</feature>
<feature type="transmembrane region" description="Helical" evidence="7">
    <location>
        <begin position="112"/>
        <end position="133"/>
    </location>
</feature>
<dbReference type="InterPro" id="IPR002771">
    <property type="entry name" value="Multi_antbiot-R_MarC"/>
</dbReference>